<organism evidence="1 2">
    <name type="scientific">Candidatus Desantisbacteria bacterium CG_4_10_14_0_8_um_filter_48_22</name>
    <dbReference type="NCBI Taxonomy" id="1974543"/>
    <lineage>
        <taxon>Bacteria</taxon>
        <taxon>Candidatus Desantisiibacteriota</taxon>
    </lineage>
</organism>
<evidence type="ECO:0000313" key="2">
    <source>
        <dbReference type="Proteomes" id="UP000229307"/>
    </source>
</evidence>
<gene>
    <name evidence="1" type="ORF">COY52_01745</name>
</gene>
<dbReference type="AlphaFoldDB" id="A0A2M7SEU0"/>
<dbReference type="EMBL" id="PFMR01000054">
    <property type="protein sequence ID" value="PIZ17991.1"/>
    <property type="molecule type" value="Genomic_DNA"/>
</dbReference>
<comment type="caution">
    <text evidence="1">The sequence shown here is derived from an EMBL/GenBank/DDBJ whole genome shotgun (WGS) entry which is preliminary data.</text>
</comment>
<dbReference type="Proteomes" id="UP000229307">
    <property type="component" value="Unassembled WGS sequence"/>
</dbReference>
<reference evidence="2" key="1">
    <citation type="submission" date="2017-09" db="EMBL/GenBank/DDBJ databases">
        <title>Depth-based differentiation of microbial function through sediment-hosted aquifers and enrichment of novel symbionts in the deep terrestrial subsurface.</title>
        <authorList>
            <person name="Probst A.J."/>
            <person name="Ladd B."/>
            <person name="Jarett J.K."/>
            <person name="Geller-Mcgrath D.E."/>
            <person name="Sieber C.M.K."/>
            <person name="Emerson J.B."/>
            <person name="Anantharaman K."/>
            <person name="Thomas B.C."/>
            <person name="Malmstrom R."/>
            <person name="Stieglmeier M."/>
            <person name="Klingl A."/>
            <person name="Woyke T."/>
            <person name="Ryan C.M."/>
            <person name="Banfield J.F."/>
        </authorList>
    </citation>
    <scope>NUCLEOTIDE SEQUENCE [LARGE SCALE GENOMIC DNA]</scope>
</reference>
<evidence type="ECO:0000313" key="1">
    <source>
        <dbReference type="EMBL" id="PIZ17991.1"/>
    </source>
</evidence>
<sequence length="62" mass="6879">MFTIFDLNGAVIYTETIQQGAKYILWNGYCNFGRTDLAEDGAYIWQARVGTTVTNGVVVIAK</sequence>
<name>A0A2M7SEU0_9BACT</name>
<accession>A0A2M7SEU0</accession>
<proteinExistence type="predicted"/>
<protein>
    <recommendedName>
        <fullName evidence="3">FlgD Ig-like domain-containing protein</fullName>
    </recommendedName>
</protein>
<evidence type="ECO:0008006" key="3">
    <source>
        <dbReference type="Google" id="ProtNLM"/>
    </source>
</evidence>